<evidence type="ECO:0000313" key="3">
    <source>
        <dbReference type="Proteomes" id="UP000735302"/>
    </source>
</evidence>
<evidence type="ECO:0000313" key="2">
    <source>
        <dbReference type="EMBL" id="GFO19442.1"/>
    </source>
</evidence>
<organism evidence="2 3">
    <name type="scientific">Plakobranchus ocellatus</name>
    <dbReference type="NCBI Taxonomy" id="259542"/>
    <lineage>
        <taxon>Eukaryota</taxon>
        <taxon>Metazoa</taxon>
        <taxon>Spiralia</taxon>
        <taxon>Lophotrochozoa</taxon>
        <taxon>Mollusca</taxon>
        <taxon>Gastropoda</taxon>
        <taxon>Heterobranchia</taxon>
        <taxon>Euthyneura</taxon>
        <taxon>Panpulmonata</taxon>
        <taxon>Sacoglossa</taxon>
        <taxon>Placobranchoidea</taxon>
        <taxon>Plakobranchidae</taxon>
        <taxon>Plakobranchus</taxon>
    </lineage>
</organism>
<dbReference type="Proteomes" id="UP000735302">
    <property type="component" value="Unassembled WGS sequence"/>
</dbReference>
<evidence type="ECO:0000256" key="1">
    <source>
        <dbReference type="SAM" id="MobiDB-lite"/>
    </source>
</evidence>
<dbReference type="EMBL" id="BLXT01005065">
    <property type="protein sequence ID" value="GFO19442.1"/>
    <property type="molecule type" value="Genomic_DNA"/>
</dbReference>
<gene>
    <name evidence="2" type="ORF">PoB_004594700</name>
</gene>
<comment type="caution">
    <text evidence="2">The sequence shown here is derived from an EMBL/GenBank/DDBJ whole genome shotgun (WGS) entry which is preliminary data.</text>
</comment>
<feature type="compositionally biased region" description="Acidic residues" evidence="1">
    <location>
        <begin position="21"/>
        <end position="34"/>
    </location>
</feature>
<feature type="region of interest" description="Disordered" evidence="1">
    <location>
        <begin position="1"/>
        <end position="35"/>
    </location>
</feature>
<protein>
    <submittedName>
        <fullName evidence="2">Uncharacterized protein</fullName>
    </submittedName>
</protein>
<sequence>MEEDGELEEGKEWEKKGKMYEEEEGEEEEEEEEDLKLSTHSAVAVLLADDITTRHTLPSRQLISPHGSVFCMGALGGIKGDGAATTFRTCVKVLKVLDGMRFFSALVAVKAVLKTDFGKTVCVVELETGLRGRKIDAEAKVGSGQER</sequence>
<reference evidence="2 3" key="1">
    <citation type="journal article" date="2021" name="Elife">
        <title>Chloroplast acquisition without the gene transfer in kleptoplastic sea slugs, Plakobranchus ocellatus.</title>
        <authorList>
            <person name="Maeda T."/>
            <person name="Takahashi S."/>
            <person name="Yoshida T."/>
            <person name="Shimamura S."/>
            <person name="Takaki Y."/>
            <person name="Nagai Y."/>
            <person name="Toyoda A."/>
            <person name="Suzuki Y."/>
            <person name="Arimoto A."/>
            <person name="Ishii H."/>
            <person name="Satoh N."/>
            <person name="Nishiyama T."/>
            <person name="Hasebe M."/>
            <person name="Maruyama T."/>
            <person name="Minagawa J."/>
            <person name="Obokata J."/>
            <person name="Shigenobu S."/>
        </authorList>
    </citation>
    <scope>NUCLEOTIDE SEQUENCE [LARGE SCALE GENOMIC DNA]</scope>
</reference>
<name>A0AAV4BKL1_9GAST</name>
<accession>A0AAV4BKL1</accession>
<proteinExistence type="predicted"/>
<feature type="compositionally biased region" description="Basic and acidic residues" evidence="1">
    <location>
        <begin position="8"/>
        <end position="20"/>
    </location>
</feature>
<keyword evidence="3" id="KW-1185">Reference proteome</keyword>
<dbReference type="AlphaFoldDB" id="A0AAV4BKL1"/>